<dbReference type="AlphaFoldDB" id="A0A645DKY0"/>
<organism evidence="1">
    <name type="scientific">bioreactor metagenome</name>
    <dbReference type="NCBI Taxonomy" id="1076179"/>
    <lineage>
        <taxon>unclassified sequences</taxon>
        <taxon>metagenomes</taxon>
        <taxon>ecological metagenomes</taxon>
    </lineage>
</organism>
<gene>
    <name evidence="1" type="ORF">SDC9_137221</name>
</gene>
<protein>
    <submittedName>
        <fullName evidence="1">Uncharacterized protein</fullName>
    </submittedName>
</protein>
<proteinExistence type="predicted"/>
<dbReference type="EMBL" id="VSSQ01037423">
    <property type="protein sequence ID" value="MPM90104.1"/>
    <property type="molecule type" value="Genomic_DNA"/>
</dbReference>
<evidence type="ECO:0000313" key="1">
    <source>
        <dbReference type="EMBL" id="MPM90104.1"/>
    </source>
</evidence>
<name>A0A645DKY0_9ZZZZ</name>
<comment type="caution">
    <text evidence="1">The sequence shown here is derived from an EMBL/GenBank/DDBJ whole genome shotgun (WGS) entry which is preliminary data.</text>
</comment>
<sequence length="63" mass="7077">MPAIDLDPLARLQVLIVLEEVRDLLAQQFRRVFVGLDVVVQRGQLGHRNGEQLGVFAAFVGHR</sequence>
<reference evidence="1" key="1">
    <citation type="submission" date="2019-08" db="EMBL/GenBank/DDBJ databases">
        <authorList>
            <person name="Kucharzyk K."/>
            <person name="Murdoch R.W."/>
            <person name="Higgins S."/>
            <person name="Loffler F."/>
        </authorList>
    </citation>
    <scope>NUCLEOTIDE SEQUENCE</scope>
</reference>
<accession>A0A645DKY0</accession>